<name>A0A937K4F8_9CLOT</name>
<feature type="transmembrane region" description="Helical" evidence="1">
    <location>
        <begin position="109"/>
        <end position="131"/>
    </location>
</feature>
<sequence length="132" mass="15272">MDFKLIIAIIAITAALIFYTTGVFWERKTKVLNKNQVIVFWVGLFFDITGTTIMTNIANSGQVQIKSDFTQNIHSITGMLAIILMLLHAGWAAWVVYKDDIKRKKVFHKFSIFVWLVWLIPYFLGMFMGMMN</sequence>
<comment type="caution">
    <text evidence="2">The sequence shown here is derived from an EMBL/GenBank/DDBJ whole genome shotgun (WGS) entry which is preliminary data.</text>
</comment>
<evidence type="ECO:0000256" key="1">
    <source>
        <dbReference type="SAM" id="Phobius"/>
    </source>
</evidence>
<proteinExistence type="predicted"/>
<dbReference type="RefSeq" id="WP_202766524.1">
    <property type="nucleotide sequence ID" value="NZ_JAESWA010000017.1"/>
</dbReference>
<reference evidence="2" key="1">
    <citation type="submission" date="2021-01" db="EMBL/GenBank/DDBJ databases">
        <title>Genome public.</title>
        <authorList>
            <person name="Liu C."/>
            <person name="Sun Q."/>
        </authorList>
    </citation>
    <scope>NUCLEOTIDE SEQUENCE</scope>
    <source>
        <strain evidence="2">YIM B02565</strain>
    </source>
</reference>
<dbReference type="Proteomes" id="UP000623681">
    <property type="component" value="Unassembled WGS sequence"/>
</dbReference>
<accession>A0A937K4F8</accession>
<keyword evidence="1" id="KW-1133">Transmembrane helix</keyword>
<evidence type="ECO:0000313" key="2">
    <source>
        <dbReference type="EMBL" id="MBL4931155.1"/>
    </source>
</evidence>
<keyword evidence="1" id="KW-0472">Membrane</keyword>
<feature type="transmembrane region" description="Helical" evidence="1">
    <location>
        <begin position="37"/>
        <end position="58"/>
    </location>
</feature>
<dbReference type="NCBIfam" id="TIGR03987">
    <property type="entry name" value="HsmA family protein"/>
    <property type="match status" value="1"/>
</dbReference>
<dbReference type="InterPro" id="IPR023813">
    <property type="entry name" value="HsmA-like"/>
</dbReference>
<protein>
    <submittedName>
        <fullName evidence="2">TIGR03987 family protein</fullName>
    </submittedName>
</protein>
<dbReference type="AlphaFoldDB" id="A0A937K4F8"/>
<organism evidence="2 3">
    <name type="scientific">Clostridium paridis</name>
    <dbReference type="NCBI Taxonomy" id="2803863"/>
    <lineage>
        <taxon>Bacteria</taxon>
        <taxon>Bacillati</taxon>
        <taxon>Bacillota</taxon>
        <taxon>Clostridia</taxon>
        <taxon>Eubacteriales</taxon>
        <taxon>Clostridiaceae</taxon>
        <taxon>Clostridium</taxon>
    </lineage>
</organism>
<feature type="transmembrane region" description="Helical" evidence="1">
    <location>
        <begin position="6"/>
        <end position="25"/>
    </location>
</feature>
<feature type="transmembrane region" description="Helical" evidence="1">
    <location>
        <begin position="78"/>
        <end position="97"/>
    </location>
</feature>
<evidence type="ECO:0000313" key="3">
    <source>
        <dbReference type="Proteomes" id="UP000623681"/>
    </source>
</evidence>
<keyword evidence="1" id="KW-0812">Transmembrane</keyword>
<dbReference type="EMBL" id="JAESWA010000017">
    <property type="protein sequence ID" value="MBL4931155.1"/>
    <property type="molecule type" value="Genomic_DNA"/>
</dbReference>
<gene>
    <name evidence="2" type="ORF">JK634_05000</name>
</gene>
<keyword evidence="3" id="KW-1185">Reference proteome</keyword>